<evidence type="ECO:0000313" key="1">
    <source>
        <dbReference type="EMBL" id="GAA3370516.1"/>
    </source>
</evidence>
<dbReference type="EMBL" id="BAAAYL010000001">
    <property type="protein sequence ID" value="GAA3370516.1"/>
    <property type="molecule type" value="Genomic_DNA"/>
</dbReference>
<protein>
    <submittedName>
        <fullName evidence="1">Uncharacterized protein</fullName>
    </submittedName>
</protein>
<organism evidence="1 2">
    <name type="scientific">Streptomyces sannanensis</name>
    <dbReference type="NCBI Taxonomy" id="285536"/>
    <lineage>
        <taxon>Bacteria</taxon>
        <taxon>Bacillati</taxon>
        <taxon>Actinomycetota</taxon>
        <taxon>Actinomycetes</taxon>
        <taxon>Kitasatosporales</taxon>
        <taxon>Streptomycetaceae</taxon>
        <taxon>Streptomyces</taxon>
    </lineage>
</organism>
<keyword evidence="2" id="KW-1185">Reference proteome</keyword>
<sequence length="110" mass="12033">MSDWHDLYDGPEDEDPISMSPEVEEILLGPDTPLDIVGAVSVVMVEMREALGLGVLPLSARPVPGVDDVYTSFMPHGLGLIEYHRSVTPKGAPGFYIARVVRFDDYPTGF</sequence>
<gene>
    <name evidence="1" type="ORF">GCM10020367_17450</name>
</gene>
<name>A0ABP6S826_9ACTN</name>
<reference evidence="2" key="1">
    <citation type="journal article" date="2019" name="Int. J. Syst. Evol. Microbiol.">
        <title>The Global Catalogue of Microorganisms (GCM) 10K type strain sequencing project: providing services to taxonomists for standard genome sequencing and annotation.</title>
        <authorList>
            <consortium name="The Broad Institute Genomics Platform"/>
            <consortium name="The Broad Institute Genome Sequencing Center for Infectious Disease"/>
            <person name="Wu L."/>
            <person name="Ma J."/>
        </authorList>
    </citation>
    <scope>NUCLEOTIDE SEQUENCE [LARGE SCALE GENOMIC DNA]</scope>
    <source>
        <strain evidence="2">JCM 9651</strain>
    </source>
</reference>
<comment type="caution">
    <text evidence="1">The sequence shown here is derived from an EMBL/GenBank/DDBJ whole genome shotgun (WGS) entry which is preliminary data.</text>
</comment>
<evidence type="ECO:0000313" key="2">
    <source>
        <dbReference type="Proteomes" id="UP001499990"/>
    </source>
</evidence>
<dbReference type="RefSeq" id="WP_345035644.1">
    <property type="nucleotide sequence ID" value="NZ_BAAAYL010000001.1"/>
</dbReference>
<accession>A0ABP6S826</accession>
<dbReference type="Proteomes" id="UP001499990">
    <property type="component" value="Unassembled WGS sequence"/>
</dbReference>
<proteinExistence type="predicted"/>